<dbReference type="InterPro" id="IPR035959">
    <property type="entry name" value="RutC-like_sf"/>
</dbReference>
<dbReference type="GO" id="GO:0019239">
    <property type="term" value="F:deaminase activity"/>
    <property type="evidence" value="ECO:0007669"/>
    <property type="project" value="TreeGrafter"/>
</dbReference>
<name>A0A381P946_9ZZZZ</name>
<dbReference type="InterPro" id="IPR019897">
    <property type="entry name" value="RidA_CS"/>
</dbReference>
<protein>
    <submittedName>
        <fullName evidence="2">Uncharacterized protein</fullName>
    </submittedName>
</protein>
<sequence>MTKINLFIIILLFSSCSIELFRNNTENEKEDSVDIAHFTSIESEKLGFPFSDATIVDNIIYVSGQVGNFPGTTELISGGIGPETTQALNNIKSILNQIGSSADNIFKCLCMLSDIDDYSEMNKAYRMFFEESEKPSRSTFAGSGLALNAKIEIECWAVNK</sequence>
<dbReference type="InterPro" id="IPR006175">
    <property type="entry name" value="YjgF/YER057c/UK114"/>
</dbReference>
<dbReference type="Pfam" id="PF01042">
    <property type="entry name" value="Ribonuc_L-PSP"/>
    <property type="match status" value="1"/>
</dbReference>
<dbReference type="PROSITE" id="PS51257">
    <property type="entry name" value="PROKAR_LIPOPROTEIN"/>
    <property type="match status" value="1"/>
</dbReference>
<gene>
    <name evidence="2" type="ORF">METZ01_LOCUS16294</name>
</gene>
<dbReference type="PANTHER" id="PTHR11803:SF58">
    <property type="entry name" value="PROTEIN HMF1-RELATED"/>
    <property type="match status" value="1"/>
</dbReference>
<dbReference type="SUPFAM" id="SSF55298">
    <property type="entry name" value="YjgF-like"/>
    <property type="match status" value="1"/>
</dbReference>
<proteinExistence type="inferred from homology"/>
<dbReference type="PANTHER" id="PTHR11803">
    <property type="entry name" value="2-IMINOBUTANOATE/2-IMINOPROPANOATE DEAMINASE RIDA"/>
    <property type="match status" value="1"/>
</dbReference>
<reference evidence="2" key="1">
    <citation type="submission" date="2018-05" db="EMBL/GenBank/DDBJ databases">
        <authorList>
            <person name="Lanie J.A."/>
            <person name="Ng W.-L."/>
            <person name="Kazmierczak K.M."/>
            <person name="Andrzejewski T.M."/>
            <person name="Davidsen T.M."/>
            <person name="Wayne K.J."/>
            <person name="Tettelin H."/>
            <person name="Glass J.I."/>
            <person name="Rusch D."/>
            <person name="Podicherti R."/>
            <person name="Tsui H.-C.T."/>
            <person name="Winkler M.E."/>
        </authorList>
    </citation>
    <scope>NUCLEOTIDE SEQUENCE</scope>
</reference>
<comment type="similarity">
    <text evidence="1">Belongs to the RutC family.</text>
</comment>
<accession>A0A381P946</accession>
<dbReference type="AlphaFoldDB" id="A0A381P946"/>
<dbReference type="GO" id="GO:0005829">
    <property type="term" value="C:cytosol"/>
    <property type="evidence" value="ECO:0007669"/>
    <property type="project" value="TreeGrafter"/>
</dbReference>
<dbReference type="CDD" id="cd00448">
    <property type="entry name" value="YjgF_YER057c_UK114_family"/>
    <property type="match status" value="1"/>
</dbReference>
<dbReference type="PROSITE" id="PS01094">
    <property type="entry name" value="UPF0076"/>
    <property type="match status" value="1"/>
</dbReference>
<dbReference type="EMBL" id="UINC01000916">
    <property type="protein sequence ID" value="SUZ63440.1"/>
    <property type="molecule type" value="Genomic_DNA"/>
</dbReference>
<dbReference type="FunFam" id="3.30.1330.40:FF:000001">
    <property type="entry name" value="L-PSP family endoribonuclease"/>
    <property type="match status" value="1"/>
</dbReference>
<organism evidence="2">
    <name type="scientific">marine metagenome</name>
    <dbReference type="NCBI Taxonomy" id="408172"/>
    <lineage>
        <taxon>unclassified sequences</taxon>
        <taxon>metagenomes</taxon>
        <taxon>ecological metagenomes</taxon>
    </lineage>
</organism>
<dbReference type="Gene3D" id="3.30.1330.40">
    <property type="entry name" value="RutC-like"/>
    <property type="match status" value="1"/>
</dbReference>
<evidence type="ECO:0000313" key="2">
    <source>
        <dbReference type="EMBL" id="SUZ63440.1"/>
    </source>
</evidence>
<evidence type="ECO:0000256" key="1">
    <source>
        <dbReference type="ARBA" id="ARBA00010552"/>
    </source>
</evidence>